<dbReference type="PROSITE" id="PS50977">
    <property type="entry name" value="HTH_TETR_2"/>
    <property type="match status" value="1"/>
</dbReference>
<accession>A0A6L7G3E8</accession>
<dbReference type="InterPro" id="IPR001647">
    <property type="entry name" value="HTH_TetR"/>
</dbReference>
<evidence type="ECO:0000313" key="6">
    <source>
        <dbReference type="EMBL" id="MXN18038.1"/>
    </source>
</evidence>
<dbReference type="PANTHER" id="PTHR30055">
    <property type="entry name" value="HTH-TYPE TRANSCRIPTIONAL REGULATOR RUTR"/>
    <property type="match status" value="1"/>
</dbReference>
<dbReference type="Pfam" id="PF00440">
    <property type="entry name" value="TetR_N"/>
    <property type="match status" value="1"/>
</dbReference>
<gene>
    <name evidence="6" type="ORF">GR170_09340</name>
</gene>
<dbReference type="Proteomes" id="UP000477911">
    <property type="component" value="Unassembled WGS sequence"/>
</dbReference>
<dbReference type="PANTHER" id="PTHR30055:SF234">
    <property type="entry name" value="HTH-TYPE TRANSCRIPTIONAL REGULATOR BETI"/>
    <property type="match status" value="1"/>
</dbReference>
<proteinExistence type="predicted"/>
<dbReference type="EMBL" id="WUMU01000007">
    <property type="protein sequence ID" value="MXN18038.1"/>
    <property type="molecule type" value="Genomic_DNA"/>
</dbReference>
<dbReference type="Gene3D" id="1.10.357.10">
    <property type="entry name" value="Tetracycline Repressor, domain 2"/>
    <property type="match status" value="1"/>
</dbReference>
<organism evidence="6 7">
    <name type="scientific">Pseudooceanicola albus</name>
    <dbReference type="NCBI Taxonomy" id="2692189"/>
    <lineage>
        <taxon>Bacteria</taxon>
        <taxon>Pseudomonadati</taxon>
        <taxon>Pseudomonadota</taxon>
        <taxon>Alphaproteobacteria</taxon>
        <taxon>Rhodobacterales</taxon>
        <taxon>Paracoccaceae</taxon>
        <taxon>Pseudooceanicola</taxon>
    </lineage>
</organism>
<evidence type="ECO:0000313" key="7">
    <source>
        <dbReference type="Proteomes" id="UP000477911"/>
    </source>
</evidence>
<keyword evidence="2 4" id="KW-0238">DNA-binding</keyword>
<dbReference type="AlphaFoldDB" id="A0A6L7G3E8"/>
<dbReference type="InterPro" id="IPR050109">
    <property type="entry name" value="HTH-type_TetR-like_transc_reg"/>
</dbReference>
<protein>
    <submittedName>
        <fullName evidence="6">TetR family transcriptional regulator</fullName>
    </submittedName>
</protein>
<dbReference type="GO" id="GO:0003700">
    <property type="term" value="F:DNA-binding transcription factor activity"/>
    <property type="evidence" value="ECO:0007669"/>
    <property type="project" value="TreeGrafter"/>
</dbReference>
<evidence type="ECO:0000256" key="3">
    <source>
        <dbReference type="ARBA" id="ARBA00023163"/>
    </source>
</evidence>
<keyword evidence="7" id="KW-1185">Reference proteome</keyword>
<dbReference type="SUPFAM" id="SSF46689">
    <property type="entry name" value="Homeodomain-like"/>
    <property type="match status" value="1"/>
</dbReference>
<evidence type="ECO:0000256" key="1">
    <source>
        <dbReference type="ARBA" id="ARBA00023015"/>
    </source>
</evidence>
<evidence type="ECO:0000256" key="4">
    <source>
        <dbReference type="PROSITE-ProRule" id="PRU00335"/>
    </source>
</evidence>
<reference evidence="6 7" key="1">
    <citation type="submission" date="2019-12" db="EMBL/GenBank/DDBJ databases">
        <authorList>
            <person name="Li M."/>
        </authorList>
    </citation>
    <scope>NUCLEOTIDE SEQUENCE [LARGE SCALE GENOMIC DNA]</scope>
    <source>
        <strain evidence="6 7">GBMRC 2024</strain>
    </source>
</reference>
<evidence type="ECO:0000259" key="5">
    <source>
        <dbReference type="PROSITE" id="PS50977"/>
    </source>
</evidence>
<sequence>MRPDHRQITAATRREKTRARLVEAAVLAIAAKGPENVVIEDIVTGAGLSRGTFYTYYTQLEDALQDAKMTVVRELVALVLSAEPGVKDPAESLASDLLTFVETFRRYPLLSQFHARMGRQGGGPGSLVHELMPDYLGWGIRTGRFCTMPMHLALEFIEAGMFNVMVHEIEGHPSHAEEAVAAILRVLGLPAQEAARLSQCKVAPLSAAEDSLIARADRIRRASA</sequence>
<comment type="caution">
    <text evidence="6">The sequence shown here is derived from an EMBL/GenBank/DDBJ whole genome shotgun (WGS) entry which is preliminary data.</text>
</comment>
<evidence type="ECO:0000256" key="2">
    <source>
        <dbReference type="ARBA" id="ARBA00023125"/>
    </source>
</evidence>
<feature type="DNA-binding region" description="H-T-H motif" evidence="4">
    <location>
        <begin position="38"/>
        <end position="57"/>
    </location>
</feature>
<name>A0A6L7G3E8_9RHOB</name>
<dbReference type="InterPro" id="IPR009057">
    <property type="entry name" value="Homeodomain-like_sf"/>
</dbReference>
<feature type="domain" description="HTH tetR-type" evidence="5">
    <location>
        <begin position="15"/>
        <end position="75"/>
    </location>
</feature>
<dbReference type="GO" id="GO:0000976">
    <property type="term" value="F:transcription cis-regulatory region binding"/>
    <property type="evidence" value="ECO:0007669"/>
    <property type="project" value="TreeGrafter"/>
</dbReference>
<dbReference type="RefSeq" id="WP_160893978.1">
    <property type="nucleotide sequence ID" value="NZ_WUMU01000007.1"/>
</dbReference>
<keyword evidence="3" id="KW-0804">Transcription</keyword>
<keyword evidence="1" id="KW-0805">Transcription regulation</keyword>